<sequence length="86" mass="9563">MEDFLKGMGITQHKLAVSIGVPPRRINEIVHGKRAVTADTALRLAKFFGMSPQFWLGLQAQYDLDVAEDKILSEIERIQPVQAVSA</sequence>
<evidence type="ECO:0000313" key="1">
    <source>
        <dbReference type="EMBL" id="KKO78209.1"/>
    </source>
</evidence>
<organism evidence="1 2">
    <name type="scientific">Corynebacterium minutissimum</name>
    <dbReference type="NCBI Taxonomy" id="38301"/>
    <lineage>
        <taxon>Bacteria</taxon>
        <taxon>Bacillati</taxon>
        <taxon>Actinomycetota</taxon>
        <taxon>Actinomycetes</taxon>
        <taxon>Mycobacteriales</taxon>
        <taxon>Corynebacteriaceae</taxon>
        <taxon>Corynebacterium</taxon>
    </lineage>
</organism>
<dbReference type="Proteomes" id="UP000034245">
    <property type="component" value="Unassembled WGS sequence"/>
</dbReference>
<proteinExistence type="predicted"/>
<accession>A0ACC4U9T3</accession>
<gene>
    <name evidence="1" type="ORF">WU87_09315</name>
</gene>
<keyword evidence="2" id="KW-1185">Reference proteome</keyword>
<comment type="caution">
    <text evidence="1">The sequence shown here is derived from an EMBL/GenBank/DDBJ whole genome shotgun (WGS) entry which is preliminary data.</text>
</comment>
<name>A0ACC4U9T3_9CORY</name>
<reference evidence="1" key="1">
    <citation type="submission" date="2015-04" db="EMBL/GenBank/DDBJ databases">
        <title>Draft Genome Sequences of Three Species of Emerging Human-Pathogenic Corynebacteria.</title>
        <authorList>
            <person name="Pacheco L.G."/>
            <person name="Mattos-Guaraldi A.L."/>
            <person name="Santos C.S."/>
            <person name="Veras A.O."/>
            <person name="Guimaraes L.C."/>
            <person name="Abreu V."/>
            <person name="Pereira F.L."/>
            <person name="Soares S.C."/>
            <person name="Dorella F.A."/>
            <person name="Carvalho A.F."/>
            <person name="Leal C.G."/>
            <person name="Figueiredo H.C."/>
            <person name="Ramos J.N."/>
            <person name="Vieira V."/>
            <person name="Farfour E."/>
            <person name="Guiso N."/>
            <person name="Hirata R.Jr."/>
            <person name="Ramos R.T."/>
            <person name="Azevedo V."/>
            <person name="Silva A."/>
        </authorList>
    </citation>
    <scope>NUCLEOTIDE SEQUENCE</scope>
    <source>
        <strain evidence="1">1941</strain>
    </source>
</reference>
<evidence type="ECO:0000313" key="2">
    <source>
        <dbReference type="Proteomes" id="UP000034245"/>
    </source>
</evidence>
<protein>
    <submittedName>
        <fullName evidence="1">Pirin</fullName>
    </submittedName>
</protein>
<dbReference type="EMBL" id="LAYQ01000019">
    <property type="protein sequence ID" value="KKO78209.1"/>
    <property type="molecule type" value="Genomic_DNA"/>
</dbReference>